<evidence type="ECO:0000313" key="15">
    <source>
        <dbReference type="Proteomes" id="UP000266239"/>
    </source>
</evidence>
<keyword evidence="5" id="KW-0067">ATP-binding</keyword>
<protein>
    <recommendedName>
        <fullName evidence="6">Protein kinase domain-containing protein</fullName>
    </recommendedName>
</protein>
<dbReference type="EMBL" id="QUTB01007005">
    <property type="protein sequence ID" value="RHY47736.1"/>
    <property type="molecule type" value="Genomic_DNA"/>
</dbReference>
<evidence type="ECO:0000313" key="14">
    <source>
        <dbReference type="Proteomes" id="UP000266196"/>
    </source>
</evidence>
<dbReference type="Gene3D" id="1.10.510.10">
    <property type="entry name" value="Transferase(Phosphotransferase) domain 1"/>
    <property type="match status" value="1"/>
</dbReference>
<gene>
    <name evidence="8" type="ORF">DYB25_002024</name>
    <name evidence="12" type="ORF">DYB26_002977</name>
    <name evidence="10" type="ORF">DYB30_014350</name>
    <name evidence="11" type="ORF">DYB31_001027</name>
    <name evidence="9" type="ORF">DYB34_003705</name>
    <name evidence="7" type="ORF">DYB36_011566</name>
</gene>
<dbReference type="Proteomes" id="UP000266196">
    <property type="component" value="Unassembled WGS sequence"/>
</dbReference>
<evidence type="ECO:0000313" key="16">
    <source>
        <dbReference type="Proteomes" id="UP000266643"/>
    </source>
</evidence>
<comment type="caution">
    <text evidence="8">The sequence shown here is derived from an EMBL/GenBank/DDBJ whole genome shotgun (WGS) entry which is preliminary data.</text>
</comment>
<dbReference type="EMBL" id="QUTA01006633">
    <property type="protein sequence ID" value="RHY10265.1"/>
    <property type="molecule type" value="Genomic_DNA"/>
</dbReference>
<evidence type="ECO:0000313" key="10">
    <source>
        <dbReference type="EMBL" id="RHY75509.1"/>
    </source>
</evidence>
<name>A0A397AVE7_APHAT</name>
<dbReference type="GO" id="GO:0005634">
    <property type="term" value="C:nucleus"/>
    <property type="evidence" value="ECO:0007669"/>
    <property type="project" value="TreeGrafter"/>
</dbReference>
<dbReference type="VEuPathDB" id="FungiDB:H257_15973"/>
<feature type="domain" description="Protein kinase" evidence="6">
    <location>
        <begin position="4"/>
        <end position="296"/>
    </location>
</feature>
<dbReference type="Proteomes" id="UP000266239">
    <property type="component" value="Unassembled WGS sequence"/>
</dbReference>
<keyword evidence="4" id="KW-0418">Kinase</keyword>
<evidence type="ECO:0000256" key="4">
    <source>
        <dbReference type="ARBA" id="ARBA00022777"/>
    </source>
</evidence>
<dbReference type="PANTHER" id="PTHR24345">
    <property type="entry name" value="SERINE/THREONINE-PROTEIN KINASE PLK"/>
    <property type="match status" value="1"/>
</dbReference>
<dbReference type="SUPFAM" id="SSF56112">
    <property type="entry name" value="Protein kinase-like (PK-like)"/>
    <property type="match status" value="1"/>
</dbReference>
<evidence type="ECO:0000259" key="6">
    <source>
        <dbReference type="PROSITE" id="PS50011"/>
    </source>
</evidence>
<dbReference type="PROSITE" id="PS50011">
    <property type="entry name" value="PROTEIN_KINASE_DOM"/>
    <property type="match status" value="1"/>
</dbReference>
<evidence type="ECO:0000313" key="13">
    <source>
        <dbReference type="Proteomes" id="UP000265427"/>
    </source>
</evidence>
<dbReference type="Proteomes" id="UP000265427">
    <property type="component" value="Unassembled WGS sequence"/>
</dbReference>
<dbReference type="EMBL" id="QUTE01010203">
    <property type="protein sequence ID" value="RHZ14808.1"/>
    <property type="molecule type" value="Genomic_DNA"/>
</dbReference>
<evidence type="ECO:0000313" key="18">
    <source>
        <dbReference type="Proteomes" id="UP000286510"/>
    </source>
</evidence>
<dbReference type="Proteomes" id="UP000266643">
    <property type="component" value="Unassembled WGS sequence"/>
</dbReference>
<keyword evidence="3" id="KW-0547">Nucleotide-binding</keyword>
<sequence length="312" mass="35162">MEKFTPVRTLRDAIYGKVVLCQRHLCDGDDLVAIKMMSLASIATKTAVRGGYRIKEDGSEEVAILQSLPPHPSIVNLLEHFEHDGMLCLVLEYCSLGELFDHLHRHKLQLPRHQSPQQQPFLSVKAVVGGLVSERQAATWFRQIVDGVAHIHAHGIAHRDVSLENILLDGNQHCRICDFGLSSREGKRCVGRVGKPFYMAPEVYFGDLQRYNGSFTTDVWSLGILLFILLSGIPPLEVPSEIDARFRIIRQDGIHVLAKMWGLTMSKDALDLLSCILRAQPDERPSLDEILCHRWFQSRWLVTTVGNEVLVA</sequence>
<evidence type="ECO:0000313" key="17">
    <source>
        <dbReference type="Proteomes" id="UP000283543"/>
    </source>
</evidence>
<dbReference type="Pfam" id="PF00069">
    <property type="entry name" value="Pkinase"/>
    <property type="match status" value="1"/>
</dbReference>
<dbReference type="Proteomes" id="UP000283543">
    <property type="component" value="Unassembled WGS sequence"/>
</dbReference>
<dbReference type="InterPro" id="IPR000719">
    <property type="entry name" value="Prot_kinase_dom"/>
</dbReference>
<evidence type="ECO:0000313" key="12">
    <source>
        <dbReference type="EMBL" id="RHZ27595.1"/>
    </source>
</evidence>
<evidence type="ECO:0000313" key="8">
    <source>
        <dbReference type="EMBL" id="RHY10265.1"/>
    </source>
</evidence>
<dbReference type="EMBL" id="QUTD01002625">
    <property type="protein sequence ID" value="RHY75509.1"/>
    <property type="molecule type" value="Genomic_DNA"/>
</dbReference>
<dbReference type="AlphaFoldDB" id="A0A397AVE7"/>
<dbReference type="EMBL" id="QUTF01011650">
    <property type="protein sequence ID" value="RHZ27595.1"/>
    <property type="molecule type" value="Genomic_DNA"/>
</dbReference>
<evidence type="ECO:0000256" key="1">
    <source>
        <dbReference type="ARBA" id="ARBA00022527"/>
    </source>
</evidence>
<keyword evidence="1" id="KW-0723">Serine/threonine-protein kinase</keyword>
<dbReference type="GO" id="GO:0004674">
    <property type="term" value="F:protein serine/threonine kinase activity"/>
    <property type="evidence" value="ECO:0007669"/>
    <property type="project" value="UniProtKB-KW"/>
</dbReference>
<evidence type="ECO:0000256" key="3">
    <source>
        <dbReference type="ARBA" id="ARBA00022741"/>
    </source>
</evidence>
<evidence type="ECO:0000313" key="9">
    <source>
        <dbReference type="EMBL" id="RHY47736.1"/>
    </source>
</evidence>
<evidence type="ECO:0000256" key="5">
    <source>
        <dbReference type="ARBA" id="ARBA00022840"/>
    </source>
</evidence>
<evidence type="ECO:0000313" key="11">
    <source>
        <dbReference type="EMBL" id="RHZ14808.1"/>
    </source>
</evidence>
<dbReference type="InterPro" id="IPR011009">
    <property type="entry name" value="Kinase-like_dom_sf"/>
</dbReference>
<evidence type="ECO:0000313" key="7">
    <source>
        <dbReference type="EMBL" id="RHY01497.1"/>
    </source>
</evidence>
<accession>A0A397AVE7</accession>
<dbReference type="Proteomes" id="UP000286510">
    <property type="component" value="Unassembled WGS sequence"/>
</dbReference>
<reference evidence="13 14" key="1">
    <citation type="submission" date="2018-08" db="EMBL/GenBank/DDBJ databases">
        <title>Aphanomyces genome sequencing and annotation.</title>
        <authorList>
            <person name="Minardi D."/>
            <person name="Oidtmann B."/>
            <person name="Van Der Giezen M."/>
            <person name="Studholme D.J."/>
        </authorList>
    </citation>
    <scope>NUCLEOTIDE SEQUENCE [LARGE SCALE GENOMIC DNA]</scope>
    <source>
        <strain evidence="11 14">197901</strain>
        <strain evidence="10 16">D2</strain>
        <strain evidence="12 18">FDL457</strain>
        <strain evidence="7 13">Kv</strain>
        <strain evidence="9 17">Si</strain>
        <strain evidence="8 15">Yx</strain>
    </source>
</reference>
<organism evidence="8 15">
    <name type="scientific">Aphanomyces astaci</name>
    <name type="common">Crayfish plague agent</name>
    <dbReference type="NCBI Taxonomy" id="112090"/>
    <lineage>
        <taxon>Eukaryota</taxon>
        <taxon>Sar</taxon>
        <taxon>Stramenopiles</taxon>
        <taxon>Oomycota</taxon>
        <taxon>Saprolegniomycetes</taxon>
        <taxon>Saprolegniales</taxon>
        <taxon>Verrucalvaceae</taxon>
        <taxon>Aphanomyces</taxon>
    </lineage>
</organism>
<keyword evidence="2" id="KW-0808">Transferase</keyword>
<dbReference type="GO" id="GO:0005524">
    <property type="term" value="F:ATP binding"/>
    <property type="evidence" value="ECO:0007669"/>
    <property type="project" value="UniProtKB-KW"/>
</dbReference>
<evidence type="ECO:0000256" key="2">
    <source>
        <dbReference type="ARBA" id="ARBA00022679"/>
    </source>
</evidence>
<dbReference type="EMBL" id="QUSZ01007803">
    <property type="protein sequence ID" value="RHY01497.1"/>
    <property type="molecule type" value="Genomic_DNA"/>
</dbReference>
<proteinExistence type="predicted"/>
<dbReference type="PANTHER" id="PTHR24345:SF91">
    <property type="entry name" value="SERINE_THREONINE-PROTEIN KINASE PLK4"/>
    <property type="match status" value="1"/>
</dbReference>